<dbReference type="KEGG" id="bhd:BHYOB78_00470"/>
<dbReference type="PANTHER" id="PTHR35271:SF1">
    <property type="entry name" value="ABC TRANSPORTER, SUBSTRATE-BINDING LIPOPROTEIN"/>
    <property type="match status" value="1"/>
</dbReference>
<reference evidence="2" key="1">
    <citation type="journal article" date="2016" name="Genome Announc.">
        <title>Complete Genome Sequence of Brachyspira hyodysenteriae Type Strain B78 (ATCC 27164).</title>
        <authorList>
            <person name="Mirajkar N.S."/>
            <person name="Johnson T.J."/>
            <person name="Gebhart C.J."/>
        </authorList>
    </citation>
    <scope>NUCLEOTIDE SEQUENCE [LARGE SCALE GENOMIC DNA]</scope>
    <source>
        <strain evidence="2">B78</strain>
    </source>
</reference>
<organism evidence="1 2">
    <name type="scientific">Brachyspira hyodysenteriae ATCC 27164</name>
    <dbReference type="NCBI Taxonomy" id="1266923"/>
    <lineage>
        <taxon>Bacteria</taxon>
        <taxon>Pseudomonadati</taxon>
        <taxon>Spirochaetota</taxon>
        <taxon>Spirochaetia</taxon>
        <taxon>Brachyspirales</taxon>
        <taxon>Brachyspiraceae</taxon>
        <taxon>Brachyspira</taxon>
    </lineage>
</organism>
<dbReference type="SUPFAM" id="SSF53822">
    <property type="entry name" value="Periplasmic binding protein-like I"/>
    <property type="match status" value="1"/>
</dbReference>
<dbReference type="RefSeq" id="WP_020063593.1">
    <property type="nucleotide sequence ID" value="NZ_CP015910.2"/>
</dbReference>
<proteinExistence type="predicted"/>
<dbReference type="Pfam" id="PF04392">
    <property type="entry name" value="ABC_sub_bind"/>
    <property type="match status" value="1"/>
</dbReference>
<gene>
    <name evidence="1" type="ORF">BHYOB78_00470</name>
</gene>
<accession>A0A3B6VP87</accession>
<dbReference type="Gene3D" id="3.40.50.2300">
    <property type="match status" value="2"/>
</dbReference>
<dbReference type="CDD" id="cd06325">
    <property type="entry name" value="PBP1_ABC_unchar_transporter"/>
    <property type="match status" value="1"/>
</dbReference>
<reference evidence="2" key="2">
    <citation type="journal article" date="2017" name="Genome Announc.">
        <title>Correction for Mirajkar et al., Complete Genome Sequence of Brachyspira hyodysenteriae Type Strain B78 (ATCC 27164).</title>
        <authorList>
            <person name="Mirajkar N.S."/>
            <person name="Johnson T.J."/>
            <person name="Gebhart C.J."/>
        </authorList>
    </citation>
    <scope>NUCLEOTIDE SEQUENCE [LARGE SCALE GENOMIC DNA]</scope>
    <source>
        <strain evidence="2">B78</strain>
    </source>
</reference>
<evidence type="ECO:0000313" key="2">
    <source>
        <dbReference type="Proteomes" id="UP000092328"/>
    </source>
</evidence>
<dbReference type="PROSITE" id="PS51257">
    <property type="entry name" value="PROKAR_LIPOPROTEIN"/>
    <property type="match status" value="1"/>
</dbReference>
<evidence type="ECO:0000313" key="1">
    <source>
        <dbReference type="EMBL" id="ANN62380.1"/>
    </source>
</evidence>
<protein>
    <submittedName>
        <fullName evidence="1">Sugar ABC transporter substrate-binding protein</fullName>
    </submittedName>
</protein>
<dbReference type="OrthoDB" id="9776955at2"/>
<dbReference type="InterPro" id="IPR028082">
    <property type="entry name" value="Peripla_BP_I"/>
</dbReference>
<dbReference type="Proteomes" id="UP000092328">
    <property type="component" value="Chromosome"/>
</dbReference>
<name>A0A3B6VP87_BRAHO</name>
<dbReference type="InterPro" id="IPR007487">
    <property type="entry name" value="ABC_transpt-TYRBP-like"/>
</dbReference>
<dbReference type="PANTHER" id="PTHR35271">
    <property type="entry name" value="ABC TRANSPORTER, SUBSTRATE-BINDING LIPOPROTEIN-RELATED"/>
    <property type="match status" value="1"/>
</dbReference>
<dbReference type="EMBL" id="CP015910">
    <property type="protein sequence ID" value="ANN62380.1"/>
    <property type="molecule type" value="Genomic_DNA"/>
</dbReference>
<sequence>MKKYLYSLFIITSMILISCSSEKSNSNASSAGDKIFKIGILQLIEHDALDASYRGFVDGLKEAGYEDGKNIIIDYQNAQGEQANCVTIGQKFVNDKSDLILAIATPAAQAVANMTKDIPILVTAVTDPAAAKLVADNNAPGGNVSGTSDLTPVEAQIELLNEITPNLKTVGLLYCSSEQNSVFQMDIAKKKLDSMGIKYIDATVTSANEIQQVVQSVVGKVEAIYTPTDNMIAAGMATVALVAEPAKLPVVCGEGGMTMLGGTATYAISYYELGKLTATQAVAILKGEKQPATMPIETLKTFDLVVNTNMVNSIGITIPESLYNK</sequence>
<keyword evidence="2" id="KW-1185">Reference proteome</keyword>
<dbReference type="AlphaFoldDB" id="A0A3B6VP87"/>